<proteinExistence type="predicted"/>
<comment type="caution">
    <text evidence="1">The sequence shown here is derived from an EMBL/GenBank/DDBJ whole genome shotgun (WGS) entry which is preliminary data.</text>
</comment>
<evidence type="ECO:0000313" key="1">
    <source>
        <dbReference type="EMBL" id="GAA5211729.1"/>
    </source>
</evidence>
<organism evidence="1 2">
    <name type="scientific">Streptomyces thinghirensis</name>
    <dbReference type="NCBI Taxonomy" id="551547"/>
    <lineage>
        <taxon>Bacteria</taxon>
        <taxon>Bacillati</taxon>
        <taxon>Actinomycetota</taxon>
        <taxon>Actinomycetes</taxon>
        <taxon>Kitasatosporales</taxon>
        <taxon>Streptomycetaceae</taxon>
        <taxon>Streptomyces</taxon>
    </lineage>
</organism>
<reference evidence="2" key="1">
    <citation type="journal article" date="2019" name="Int. J. Syst. Evol. Microbiol.">
        <title>The Global Catalogue of Microorganisms (GCM) 10K type strain sequencing project: providing services to taxonomists for standard genome sequencing and annotation.</title>
        <authorList>
            <consortium name="The Broad Institute Genomics Platform"/>
            <consortium name="The Broad Institute Genome Sequencing Center for Infectious Disease"/>
            <person name="Wu L."/>
            <person name="Ma J."/>
        </authorList>
    </citation>
    <scope>NUCLEOTIDE SEQUENCE [LARGE SCALE GENOMIC DNA]</scope>
    <source>
        <strain evidence="2">JCM 18306</strain>
    </source>
</reference>
<dbReference type="Proteomes" id="UP001499878">
    <property type="component" value="Unassembled WGS sequence"/>
</dbReference>
<name>A0ABP9T874_9ACTN</name>
<dbReference type="EMBL" id="BAABJR010000011">
    <property type="protein sequence ID" value="GAA5211729.1"/>
    <property type="molecule type" value="Genomic_DNA"/>
</dbReference>
<accession>A0ABP9T874</accession>
<sequence length="80" mass="8534">MTCAADCLKVLHQAASLGRSLCLSRVTHLPISIVGDPGKWRLHWNSAGQHVKAVLATDRSLTGGSTDPAAQIVRGRVTFQ</sequence>
<evidence type="ECO:0000313" key="2">
    <source>
        <dbReference type="Proteomes" id="UP001499878"/>
    </source>
</evidence>
<keyword evidence="2" id="KW-1185">Reference proteome</keyword>
<protein>
    <submittedName>
        <fullName evidence="1">Uncharacterized protein</fullName>
    </submittedName>
</protein>
<gene>
    <name evidence="1" type="ORF">GCM10023323_44500</name>
</gene>